<keyword evidence="3" id="KW-0067">ATP-binding</keyword>
<keyword evidence="2" id="KW-0833">Ubl conjugation pathway</keyword>
<feature type="non-terminal residue" evidence="5">
    <location>
        <position position="83"/>
    </location>
</feature>
<dbReference type="Gene3D" id="1.10.10.520">
    <property type="entry name" value="Ubiquitin activating enzymes (Uba3). Chain: B, domain 2"/>
    <property type="match status" value="1"/>
</dbReference>
<dbReference type="GO" id="GO:0005524">
    <property type="term" value="F:ATP binding"/>
    <property type="evidence" value="ECO:0007669"/>
    <property type="project" value="UniProtKB-KW"/>
</dbReference>
<evidence type="ECO:0000256" key="2">
    <source>
        <dbReference type="ARBA" id="ARBA00022786"/>
    </source>
</evidence>
<keyword evidence="1" id="KW-0547">Nucleotide-binding</keyword>
<proteinExistence type="predicted"/>
<reference evidence="5" key="1">
    <citation type="submission" date="2021-06" db="EMBL/GenBank/DDBJ databases">
        <authorList>
            <person name="Kallberg Y."/>
            <person name="Tangrot J."/>
            <person name="Rosling A."/>
        </authorList>
    </citation>
    <scope>NUCLEOTIDE SEQUENCE</scope>
    <source>
        <strain evidence="5">IN212</strain>
    </source>
</reference>
<dbReference type="AlphaFoldDB" id="A0A9N9IHD6"/>
<dbReference type="EMBL" id="CAJVPZ010030635">
    <property type="protein sequence ID" value="CAG8737199.1"/>
    <property type="molecule type" value="Genomic_DNA"/>
</dbReference>
<evidence type="ECO:0000313" key="5">
    <source>
        <dbReference type="EMBL" id="CAG8737199.1"/>
    </source>
</evidence>
<keyword evidence="6" id="KW-1185">Reference proteome</keyword>
<dbReference type="InterPro" id="IPR035985">
    <property type="entry name" value="Ubiquitin-activating_enz"/>
</dbReference>
<sequence length="83" mass="9306">EKMDTDDPTHIQWLYDVALKRAMEFNITGVTYSLTQGVVKNIIPAIASTNAIISVCGNQSAFLEVDKDITVEDFIEFLKEKPN</sequence>
<comment type="pathway">
    <text evidence="4">Protein modification.</text>
</comment>
<evidence type="ECO:0000256" key="4">
    <source>
        <dbReference type="ARBA" id="ARBA00043952"/>
    </source>
</evidence>
<dbReference type="OrthoDB" id="10255449at2759"/>
<feature type="non-terminal residue" evidence="5">
    <location>
        <position position="1"/>
    </location>
</feature>
<evidence type="ECO:0000313" key="6">
    <source>
        <dbReference type="Proteomes" id="UP000789396"/>
    </source>
</evidence>
<gene>
    <name evidence="5" type="ORF">RFULGI_LOCUS12577</name>
</gene>
<name>A0A9N9IHD6_9GLOM</name>
<protein>
    <submittedName>
        <fullName evidence="5">12040_t:CDS:1</fullName>
    </submittedName>
</protein>
<accession>A0A9N9IHD6</accession>
<comment type="caution">
    <text evidence="5">The sequence shown here is derived from an EMBL/GenBank/DDBJ whole genome shotgun (WGS) entry which is preliminary data.</text>
</comment>
<evidence type="ECO:0000256" key="3">
    <source>
        <dbReference type="ARBA" id="ARBA00022840"/>
    </source>
</evidence>
<dbReference type="InterPro" id="IPR023318">
    <property type="entry name" value="Ub_act_enz_dom_a_sf"/>
</dbReference>
<dbReference type="SUPFAM" id="SSF69572">
    <property type="entry name" value="Activating enzymes of the ubiquitin-like proteins"/>
    <property type="match status" value="1"/>
</dbReference>
<dbReference type="GO" id="GO:0008641">
    <property type="term" value="F:ubiquitin-like modifier activating enzyme activity"/>
    <property type="evidence" value="ECO:0007669"/>
    <property type="project" value="InterPro"/>
</dbReference>
<organism evidence="5 6">
    <name type="scientific">Racocetra fulgida</name>
    <dbReference type="NCBI Taxonomy" id="60492"/>
    <lineage>
        <taxon>Eukaryota</taxon>
        <taxon>Fungi</taxon>
        <taxon>Fungi incertae sedis</taxon>
        <taxon>Mucoromycota</taxon>
        <taxon>Glomeromycotina</taxon>
        <taxon>Glomeromycetes</taxon>
        <taxon>Diversisporales</taxon>
        <taxon>Gigasporaceae</taxon>
        <taxon>Racocetra</taxon>
    </lineage>
</organism>
<dbReference type="Proteomes" id="UP000789396">
    <property type="component" value="Unassembled WGS sequence"/>
</dbReference>
<evidence type="ECO:0000256" key="1">
    <source>
        <dbReference type="ARBA" id="ARBA00022741"/>
    </source>
</evidence>